<keyword evidence="12" id="KW-1185">Reference proteome</keyword>
<dbReference type="GO" id="GO:0003677">
    <property type="term" value="F:DNA binding"/>
    <property type="evidence" value="ECO:0007669"/>
    <property type="project" value="UniProtKB-KW"/>
</dbReference>
<dbReference type="GO" id="GO:0004519">
    <property type="term" value="F:endonuclease activity"/>
    <property type="evidence" value="ECO:0007669"/>
    <property type="project" value="UniProtKB-KW"/>
</dbReference>
<dbReference type="CDD" id="cd06445">
    <property type="entry name" value="ATase"/>
    <property type="match status" value="1"/>
</dbReference>
<dbReference type="Gene3D" id="1.10.10.10">
    <property type="entry name" value="Winged helix-like DNA-binding domain superfamily/Winged helix DNA-binding domain"/>
    <property type="match status" value="1"/>
</dbReference>
<reference evidence="11 12" key="1">
    <citation type="submission" date="2020-05" db="EMBL/GenBank/DDBJ databases">
        <authorList>
            <person name="Whitworth D."/>
        </authorList>
    </citation>
    <scope>NUCLEOTIDE SEQUENCE [LARGE SCALE GENOMIC DNA]</scope>
    <source>
        <strain evidence="11 12">AB043B</strain>
    </source>
</reference>
<evidence type="ECO:0000313" key="11">
    <source>
        <dbReference type="EMBL" id="NOK31708.1"/>
    </source>
</evidence>
<feature type="domain" description="Integrase-type" evidence="10">
    <location>
        <begin position="85"/>
        <end position="135"/>
    </location>
</feature>
<keyword evidence="2" id="KW-0548">Nucleotidyltransferase</keyword>
<keyword evidence="1 11" id="KW-0808">Transferase</keyword>
<evidence type="ECO:0000256" key="4">
    <source>
        <dbReference type="ARBA" id="ARBA00022723"/>
    </source>
</evidence>
<dbReference type="RefSeq" id="WP_120525904.1">
    <property type="nucleotide sequence ID" value="NZ_JABFJV010000002.1"/>
</dbReference>
<dbReference type="GO" id="GO:0016779">
    <property type="term" value="F:nucleotidyltransferase activity"/>
    <property type="evidence" value="ECO:0007669"/>
    <property type="project" value="UniProtKB-KW"/>
</dbReference>
<evidence type="ECO:0000256" key="2">
    <source>
        <dbReference type="ARBA" id="ARBA00022695"/>
    </source>
</evidence>
<evidence type="ECO:0000256" key="3">
    <source>
        <dbReference type="ARBA" id="ARBA00022722"/>
    </source>
</evidence>
<dbReference type="PANTHER" id="PTHR42942">
    <property type="entry name" value="6-O-METHYLGUANINE DNA METHYLTRANSFERASE"/>
    <property type="match status" value="1"/>
</dbReference>
<keyword evidence="7" id="KW-0378">Hydrolase</keyword>
<accession>A0A3A8I374</accession>
<evidence type="ECO:0000256" key="7">
    <source>
        <dbReference type="ARBA" id="ARBA00022801"/>
    </source>
</evidence>
<keyword evidence="9" id="KW-0238">DNA-binding</keyword>
<dbReference type="InterPro" id="IPR036217">
    <property type="entry name" value="MethylDNA_cys_MeTrfase_DNAb"/>
</dbReference>
<dbReference type="InterPro" id="IPR036388">
    <property type="entry name" value="WH-like_DNA-bd_sf"/>
</dbReference>
<dbReference type="OrthoDB" id="9132167at2"/>
<dbReference type="GO" id="GO:0006281">
    <property type="term" value="P:DNA repair"/>
    <property type="evidence" value="ECO:0007669"/>
    <property type="project" value="InterPro"/>
</dbReference>
<keyword evidence="6" id="KW-0227">DNA damage</keyword>
<dbReference type="InterPro" id="IPR052520">
    <property type="entry name" value="ATL_DNA_repair"/>
</dbReference>
<keyword evidence="4" id="KW-0479">Metal-binding</keyword>
<dbReference type="GO" id="GO:0008168">
    <property type="term" value="F:methyltransferase activity"/>
    <property type="evidence" value="ECO:0007669"/>
    <property type="project" value="UniProtKB-KW"/>
</dbReference>
<sequence length="135" mass="14369">MASPTDTQDPYERIYVVCEQVPSGQVATYGDIAAIVGGGCDARTVGHAMAALGSRAAAVPWQRIINRTGGISTSGHRQRELLEAEGVAFDDAGHVRMDAHHWKGPSEAWARAHGFSVLPPRDAPAPVPDAQLKLF</sequence>
<organism evidence="11 12">
    <name type="scientific">Corallococcus exercitus</name>
    <dbReference type="NCBI Taxonomy" id="2316736"/>
    <lineage>
        <taxon>Bacteria</taxon>
        <taxon>Pseudomonadati</taxon>
        <taxon>Myxococcota</taxon>
        <taxon>Myxococcia</taxon>
        <taxon>Myxococcales</taxon>
        <taxon>Cystobacterineae</taxon>
        <taxon>Myxococcaceae</taxon>
        <taxon>Corallococcus</taxon>
    </lineage>
</organism>
<dbReference type="Pfam" id="PF01035">
    <property type="entry name" value="DNA_binding_1"/>
    <property type="match status" value="1"/>
</dbReference>
<comment type="caution">
    <text evidence="11">The sequence shown here is derived from an EMBL/GenBank/DDBJ whole genome shotgun (WGS) entry which is preliminary data.</text>
</comment>
<dbReference type="InterPro" id="IPR001037">
    <property type="entry name" value="Integrase_C_retrovir"/>
</dbReference>
<evidence type="ECO:0000256" key="9">
    <source>
        <dbReference type="ARBA" id="ARBA00023125"/>
    </source>
</evidence>
<dbReference type="SUPFAM" id="SSF46767">
    <property type="entry name" value="Methylated DNA-protein cysteine methyltransferase, C-terminal domain"/>
    <property type="match status" value="1"/>
</dbReference>
<evidence type="ECO:0000256" key="8">
    <source>
        <dbReference type="ARBA" id="ARBA00022908"/>
    </source>
</evidence>
<dbReference type="GO" id="GO:0046872">
    <property type="term" value="F:metal ion binding"/>
    <property type="evidence" value="ECO:0007669"/>
    <property type="project" value="UniProtKB-KW"/>
</dbReference>
<dbReference type="GO" id="GO:0016787">
    <property type="term" value="F:hydrolase activity"/>
    <property type="evidence" value="ECO:0007669"/>
    <property type="project" value="UniProtKB-KW"/>
</dbReference>
<dbReference type="GO" id="GO:0032259">
    <property type="term" value="P:methylation"/>
    <property type="evidence" value="ECO:0007669"/>
    <property type="project" value="UniProtKB-KW"/>
</dbReference>
<dbReference type="PROSITE" id="PS51027">
    <property type="entry name" value="INTEGRASE_DBD"/>
    <property type="match status" value="1"/>
</dbReference>
<keyword evidence="8" id="KW-0229">DNA integration</keyword>
<evidence type="ECO:0000259" key="10">
    <source>
        <dbReference type="PROSITE" id="PS51027"/>
    </source>
</evidence>
<dbReference type="GO" id="GO:0015074">
    <property type="term" value="P:DNA integration"/>
    <property type="evidence" value="ECO:0007669"/>
    <property type="project" value="UniProtKB-KW"/>
</dbReference>
<dbReference type="Proteomes" id="UP000563426">
    <property type="component" value="Unassembled WGS sequence"/>
</dbReference>
<protein>
    <submittedName>
        <fullName evidence="11">6-O-methylguanine DNA methyltransferase</fullName>
    </submittedName>
</protein>
<keyword evidence="5" id="KW-0255">Endonuclease</keyword>
<keyword evidence="11" id="KW-0489">Methyltransferase</keyword>
<evidence type="ECO:0000256" key="6">
    <source>
        <dbReference type="ARBA" id="ARBA00022763"/>
    </source>
</evidence>
<proteinExistence type="predicted"/>
<keyword evidence="3" id="KW-0540">Nuclease</keyword>
<evidence type="ECO:0000256" key="1">
    <source>
        <dbReference type="ARBA" id="ARBA00022679"/>
    </source>
</evidence>
<evidence type="ECO:0000256" key="5">
    <source>
        <dbReference type="ARBA" id="ARBA00022759"/>
    </source>
</evidence>
<dbReference type="AlphaFoldDB" id="A0A3A8I374"/>
<dbReference type="PANTHER" id="PTHR42942:SF1">
    <property type="entry name" value="ALKYLTRANSFERASE-LIKE PROTEIN 1"/>
    <property type="match status" value="1"/>
</dbReference>
<dbReference type="EMBL" id="JABFJV010000002">
    <property type="protein sequence ID" value="NOK31708.1"/>
    <property type="molecule type" value="Genomic_DNA"/>
</dbReference>
<name>A0A3A8I374_9BACT</name>
<gene>
    <name evidence="11" type="ORF">HMI49_00640</name>
</gene>
<dbReference type="InterPro" id="IPR014048">
    <property type="entry name" value="MethylDNA_cys_MeTrfase_DNA-bd"/>
</dbReference>
<evidence type="ECO:0000313" key="12">
    <source>
        <dbReference type="Proteomes" id="UP000563426"/>
    </source>
</evidence>